<evidence type="ECO:0000259" key="8">
    <source>
        <dbReference type="PROSITE" id="PS50887"/>
    </source>
</evidence>
<dbReference type="PANTHER" id="PTHR44757:SF2">
    <property type="entry name" value="BIOFILM ARCHITECTURE MAINTENANCE PROTEIN MBAA"/>
    <property type="match status" value="1"/>
</dbReference>
<dbReference type="PROSITE" id="PS50887">
    <property type="entry name" value="GGDEF"/>
    <property type="match status" value="1"/>
</dbReference>
<dbReference type="Gene3D" id="3.20.20.450">
    <property type="entry name" value="EAL domain"/>
    <property type="match status" value="1"/>
</dbReference>
<accession>A0A9X8QK26</accession>
<evidence type="ECO:0000256" key="1">
    <source>
        <dbReference type="ARBA" id="ARBA00001946"/>
    </source>
</evidence>
<dbReference type="InterPro" id="IPR052155">
    <property type="entry name" value="Biofilm_reg_signaling"/>
</dbReference>
<dbReference type="PANTHER" id="PTHR44757">
    <property type="entry name" value="DIGUANYLATE CYCLASE DGCP"/>
    <property type="match status" value="1"/>
</dbReference>
<keyword evidence="6" id="KW-0812">Transmembrane</keyword>
<evidence type="ECO:0000256" key="2">
    <source>
        <dbReference type="ARBA" id="ARBA00004533"/>
    </source>
</evidence>
<feature type="domain" description="MHYT" evidence="9">
    <location>
        <begin position="24"/>
        <end position="218"/>
    </location>
</feature>
<dbReference type="InterPro" id="IPR035919">
    <property type="entry name" value="EAL_sf"/>
</dbReference>
<protein>
    <recommendedName>
        <fullName evidence="3">cyclic-guanylate-specific phosphodiesterase</fullName>
        <ecNumber evidence="3">3.1.4.52</ecNumber>
    </recommendedName>
</protein>
<dbReference type="InterPro" id="IPR000160">
    <property type="entry name" value="GGDEF_dom"/>
</dbReference>
<evidence type="ECO:0000256" key="3">
    <source>
        <dbReference type="ARBA" id="ARBA00012282"/>
    </source>
</evidence>
<feature type="transmembrane region" description="Helical" evidence="6">
    <location>
        <begin position="158"/>
        <end position="182"/>
    </location>
</feature>
<sequence length="727" mass="80640">MDWLGIHFLTDLQQSGLSPVEHSHTFLLVVFSYLIATAAGYTALSLADVAVADDRRTRMLWRWIGAFCLGGGIWSMHFLAMMAFVMPIPVYYDHRLTALSLVIAIMASLLAMVMIGRPALTVRQYIGAAISIGLGVTAMHYIGMAAMQSAATAYYDPWLFVLSIVVSMLASLGSMMLILKLRQPNNPAPLKLKLAASLALGAGIISMHFSGMAAVTFTLPAGSTFDAGAHVDNHSPYLGIATAFISLIIISCSLVAVWAGKKLESQRRDLERVNALLHELDSTQASLHNVAHFDALTGLHNRYSFNKEIQMRLDEHVAQGTSMALLFLDLDNFKRINDSLGHDAGDELLRVVAQRLKSALRERDLIARLGGDEFCILANVEENYEAELLGRRILQKMKEPIILAGRKMVITTSIGASLFPQDATTGEDLMKHADLALYKSKANGRNMLYFFQEQLRSKASLELKMEEELRQALSRNNLTVYYQPVFDLSSGKVCHVEALVRWQHPEQGLLLPGNFIDIATANGFIADIDRWVIRRACRDIKKLHRQGFKIGVAVNCCVRSLERETLVSNVQEALSQARLEPQFLELEVTENALMANIDQVIGQLRQLRELGVRLSIDDFGTGYSSLAYLSQLPLDAIKVDRSFIQDIPNNARDLDLAEAIIAMGHKLHLKVIAEGVETQQQITFLIDNQCDLAQGFLPSRPLPFEKLQAFLLDEIGNNNAFSHSHLA</sequence>
<feature type="transmembrane region" description="Helical" evidence="6">
    <location>
        <begin position="194"/>
        <end position="217"/>
    </location>
</feature>
<dbReference type="EC" id="3.1.4.52" evidence="3"/>
<dbReference type="PROSITE" id="PS50924">
    <property type="entry name" value="MHYT"/>
    <property type="match status" value="1"/>
</dbReference>
<dbReference type="Pfam" id="PF03707">
    <property type="entry name" value="MHYT"/>
    <property type="match status" value="2"/>
</dbReference>
<dbReference type="RefSeq" id="WP_074826492.1">
    <property type="nucleotide sequence ID" value="NZ_FOEV01000008.1"/>
</dbReference>
<dbReference type="GO" id="GO:0071732">
    <property type="term" value="P:cellular response to nitric oxide"/>
    <property type="evidence" value="ECO:0007669"/>
    <property type="project" value="UniProtKB-ARBA"/>
</dbReference>
<evidence type="ECO:0000256" key="4">
    <source>
        <dbReference type="ARBA" id="ARBA00022636"/>
    </source>
</evidence>
<feature type="transmembrane region" description="Helical" evidence="6">
    <location>
        <begin position="237"/>
        <end position="259"/>
    </location>
</feature>
<keyword evidence="6" id="KW-0472">Membrane</keyword>
<evidence type="ECO:0000313" key="10">
    <source>
        <dbReference type="EMBL" id="SEQ74529.1"/>
    </source>
</evidence>
<reference evidence="10 11" key="1">
    <citation type="submission" date="2016-10" db="EMBL/GenBank/DDBJ databases">
        <authorList>
            <person name="Varghese N."/>
            <person name="Submissions S."/>
        </authorList>
    </citation>
    <scope>NUCLEOTIDE SEQUENCE [LARGE SCALE GENOMIC DNA]</scope>
    <source>
        <strain evidence="10 11">LMG 21974</strain>
    </source>
</reference>
<dbReference type="SUPFAM" id="SSF141868">
    <property type="entry name" value="EAL domain-like"/>
    <property type="match status" value="1"/>
</dbReference>
<name>A0A9X8QK26_9PSED</name>
<evidence type="ECO:0000256" key="6">
    <source>
        <dbReference type="PROSITE-ProRule" id="PRU00244"/>
    </source>
</evidence>
<dbReference type="SUPFAM" id="SSF55073">
    <property type="entry name" value="Nucleotide cyclase"/>
    <property type="match status" value="1"/>
</dbReference>
<comment type="caution">
    <text evidence="10">The sequence shown here is derived from an EMBL/GenBank/DDBJ whole genome shotgun (WGS) entry which is preliminary data.</text>
</comment>
<dbReference type="EMBL" id="FOEV01000008">
    <property type="protein sequence ID" value="SEQ74529.1"/>
    <property type="molecule type" value="Genomic_DNA"/>
</dbReference>
<comment type="catalytic activity">
    <reaction evidence="5">
        <text>3',3'-c-di-GMP + H2O = 5'-phosphoguanylyl(3'-&gt;5')guanosine + H(+)</text>
        <dbReference type="Rhea" id="RHEA:24902"/>
        <dbReference type="ChEBI" id="CHEBI:15377"/>
        <dbReference type="ChEBI" id="CHEBI:15378"/>
        <dbReference type="ChEBI" id="CHEBI:58754"/>
        <dbReference type="ChEBI" id="CHEBI:58805"/>
        <dbReference type="EC" id="3.1.4.52"/>
    </reaction>
    <physiologicalReaction direction="left-to-right" evidence="5">
        <dbReference type="Rhea" id="RHEA:24903"/>
    </physiologicalReaction>
</comment>
<evidence type="ECO:0000259" key="9">
    <source>
        <dbReference type="PROSITE" id="PS50924"/>
    </source>
</evidence>
<feature type="transmembrane region" description="Helical" evidence="6">
    <location>
        <begin position="63"/>
        <end position="84"/>
    </location>
</feature>
<dbReference type="InterPro" id="IPR001633">
    <property type="entry name" value="EAL_dom"/>
</dbReference>
<comment type="cofactor">
    <cofactor evidence="1">
        <name>Mg(2+)</name>
        <dbReference type="ChEBI" id="CHEBI:18420"/>
    </cofactor>
</comment>
<dbReference type="Pfam" id="PF00563">
    <property type="entry name" value="EAL"/>
    <property type="match status" value="1"/>
</dbReference>
<feature type="transmembrane region" description="Helical" evidence="6">
    <location>
        <begin position="26"/>
        <end position="51"/>
    </location>
</feature>
<keyword evidence="6" id="KW-1133">Transmembrane helix</keyword>
<keyword evidence="4" id="KW-0973">c-di-GMP</keyword>
<dbReference type="NCBIfam" id="TIGR00254">
    <property type="entry name" value="GGDEF"/>
    <property type="match status" value="1"/>
</dbReference>
<dbReference type="PROSITE" id="PS50883">
    <property type="entry name" value="EAL"/>
    <property type="match status" value="1"/>
</dbReference>
<feature type="domain" description="GGDEF" evidence="8">
    <location>
        <begin position="321"/>
        <end position="453"/>
    </location>
</feature>
<dbReference type="CDD" id="cd01949">
    <property type="entry name" value="GGDEF"/>
    <property type="match status" value="1"/>
</dbReference>
<dbReference type="AlphaFoldDB" id="A0A9X8QK26"/>
<dbReference type="SMART" id="SM00267">
    <property type="entry name" value="GGDEF"/>
    <property type="match status" value="1"/>
</dbReference>
<dbReference type="Pfam" id="PF00990">
    <property type="entry name" value="GGDEF"/>
    <property type="match status" value="1"/>
</dbReference>
<dbReference type="InterPro" id="IPR029787">
    <property type="entry name" value="Nucleotide_cyclase"/>
</dbReference>
<dbReference type="CDD" id="cd01948">
    <property type="entry name" value="EAL"/>
    <property type="match status" value="1"/>
</dbReference>
<dbReference type="GeneID" id="300269529"/>
<dbReference type="GO" id="GO:0071111">
    <property type="term" value="F:cyclic-guanylate-specific phosphodiesterase activity"/>
    <property type="evidence" value="ECO:0007669"/>
    <property type="project" value="UniProtKB-EC"/>
</dbReference>
<proteinExistence type="predicted"/>
<dbReference type="GO" id="GO:0005886">
    <property type="term" value="C:plasma membrane"/>
    <property type="evidence" value="ECO:0007669"/>
    <property type="project" value="UniProtKB-SubCell"/>
</dbReference>
<gene>
    <name evidence="10" type="ORF">SAMN05216409_108121</name>
</gene>
<feature type="transmembrane region" description="Helical" evidence="6">
    <location>
        <begin position="96"/>
        <end position="113"/>
    </location>
</feature>
<feature type="domain" description="EAL" evidence="7">
    <location>
        <begin position="462"/>
        <end position="715"/>
    </location>
</feature>
<dbReference type="SMART" id="SM00052">
    <property type="entry name" value="EAL"/>
    <property type="match status" value="1"/>
</dbReference>
<dbReference type="FunFam" id="3.20.20.450:FF:000001">
    <property type="entry name" value="Cyclic di-GMP phosphodiesterase yahA"/>
    <property type="match status" value="1"/>
</dbReference>
<comment type="subcellular location">
    <subcellularLocation>
        <location evidence="2">Cell inner membrane</location>
    </subcellularLocation>
</comment>
<evidence type="ECO:0000256" key="5">
    <source>
        <dbReference type="ARBA" id="ARBA00051114"/>
    </source>
</evidence>
<dbReference type="Gene3D" id="3.30.70.270">
    <property type="match status" value="1"/>
</dbReference>
<dbReference type="InterPro" id="IPR043128">
    <property type="entry name" value="Rev_trsase/Diguanyl_cyclase"/>
</dbReference>
<feature type="transmembrane region" description="Helical" evidence="6">
    <location>
        <begin position="125"/>
        <end position="146"/>
    </location>
</feature>
<dbReference type="InterPro" id="IPR005330">
    <property type="entry name" value="MHYT_dom"/>
</dbReference>
<evidence type="ECO:0000313" key="11">
    <source>
        <dbReference type="Proteomes" id="UP000183210"/>
    </source>
</evidence>
<dbReference type="Proteomes" id="UP000183210">
    <property type="component" value="Unassembled WGS sequence"/>
</dbReference>
<evidence type="ECO:0000259" key="7">
    <source>
        <dbReference type="PROSITE" id="PS50883"/>
    </source>
</evidence>
<dbReference type="FunFam" id="3.30.70.270:FF:000001">
    <property type="entry name" value="Diguanylate cyclase domain protein"/>
    <property type="match status" value="1"/>
</dbReference>
<organism evidence="10 11">
    <name type="scientific">Pseudomonas lutea</name>
    <dbReference type="NCBI Taxonomy" id="243924"/>
    <lineage>
        <taxon>Bacteria</taxon>
        <taxon>Pseudomonadati</taxon>
        <taxon>Pseudomonadota</taxon>
        <taxon>Gammaproteobacteria</taxon>
        <taxon>Pseudomonadales</taxon>
        <taxon>Pseudomonadaceae</taxon>
        <taxon>Pseudomonas</taxon>
    </lineage>
</organism>